<keyword evidence="1" id="KW-0732">Signal</keyword>
<name>A0ABQ3QS01_9ACTN</name>
<feature type="signal peptide" evidence="1">
    <location>
        <begin position="1"/>
        <end position="21"/>
    </location>
</feature>
<proteinExistence type="predicted"/>
<gene>
    <name evidence="2" type="ORF">Sviol_44700</name>
</gene>
<accession>A0ABQ3QS01</accession>
<dbReference type="RefSeq" id="WP_226599100.1">
    <property type="nucleotide sequence ID" value="NZ_BNDY01000017.1"/>
</dbReference>
<evidence type="ECO:0008006" key="4">
    <source>
        <dbReference type="Google" id="ProtNLM"/>
    </source>
</evidence>
<dbReference type="InterPro" id="IPR015943">
    <property type="entry name" value="WD40/YVTN_repeat-like_dom_sf"/>
</dbReference>
<evidence type="ECO:0000256" key="1">
    <source>
        <dbReference type="SAM" id="SignalP"/>
    </source>
</evidence>
<evidence type="ECO:0000313" key="3">
    <source>
        <dbReference type="Proteomes" id="UP001050808"/>
    </source>
</evidence>
<organism evidence="2 3">
    <name type="scientific">Streptomyces violascens</name>
    <dbReference type="NCBI Taxonomy" id="67381"/>
    <lineage>
        <taxon>Bacteria</taxon>
        <taxon>Bacillati</taxon>
        <taxon>Actinomycetota</taxon>
        <taxon>Actinomycetes</taxon>
        <taxon>Kitasatosporales</taxon>
        <taxon>Streptomycetaceae</taxon>
        <taxon>Streptomyces</taxon>
    </lineage>
</organism>
<dbReference type="SUPFAM" id="SSF50939">
    <property type="entry name" value="Sialidases"/>
    <property type="match status" value="1"/>
</dbReference>
<dbReference type="Gene3D" id="2.130.10.10">
    <property type="entry name" value="YVTN repeat-like/Quinoprotein amine dehydrogenase"/>
    <property type="match status" value="1"/>
</dbReference>
<keyword evidence="3" id="KW-1185">Reference proteome</keyword>
<dbReference type="Proteomes" id="UP001050808">
    <property type="component" value="Unassembled WGS sequence"/>
</dbReference>
<reference evidence="2" key="1">
    <citation type="submission" date="2024-05" db="EMBL/GenBank/DDBJ databases">
        <title>Whole genome shotgun sequence of Streptomyces violascens NBRC 12920.</title>
        <authorList>
            <person name="Komaki H."/>
            <person name="Tamura T."/>
        </authorList>
    </citation>
    <scope>NUCLEOTIDE SEQUENCE</scope>
    <source>
        <strain evidence="2">NBRC 12920</strain>
    </source>
</reference>
<protein>
    <recommendedName>
        <fullName evidence="4">Exo-alpha-sialidase</fullName>
    </recommendedName>
</protein>
<dbReference type="PROSITE" id="PS51257">
    <property type="entry name" value="PROKAR_LIPOPROTEIN"/>
    <property type="match status" value="1"/>
</dbReference>
<sequence length="419" mass="42779">MVRLAAHAGIAVLMLSISACGTRTADSPPGAGGAGAEKLGFERHADSVQWPGSKDEDYVAPGEGLQLLARQGNCVLGIGTYANGYGYVPVNWSGNADCTKLTLHPDPAGSPKDESGVPNSMRHGAPGGGVPAQAVVDWGDGSQFFVSSVVRVRERDGQVRQLADLKLPWALKESDTSDRGTVSSAVRSGSRLLIGGSETVSGATGPFLYASDDRGATVHRVTLPAETGSGSRTPVGPMAADGREVIAIGSYSSNAFTKEATGSLVIWHSADSGAHWTSAIVNGLPTGTTMRGALRVAGRWFAVGDISGAPTKPDVPVLLTSTDGATWTKADTTAMGAGGVVAATVDAQGHPIMVGSLRVPGKSPQDPAKYCGAVWVGDGTPAGWQRGELGCHAQPPAAVATLANGTVVIAGNSDLWLRH</sequence>
<dbReference type="EMBL" id="BNDY01000017">
    <property type="protein sequence ID" value="GHI40062.1"/>
    <property type="molecule type" value="Genomic_DNA"/>
</dbReference>
<comment type="caution">
    <text evidence="2">The sequence shown here is derived from an EMBL/GenBank/DDBJ whole genome shotgun (WGS) entry which is preliminary data.</text>
</comment>
<dbReference type="InterPro" id="IPR036278">
    <property type="entry name" value="Sialidase_sf"/>
</dbReference>
<evidence type="ECO:0000313" key="2">
    <source>
        <dbReference type="EMBL" id="GHI40062.1"/>
    </source>
</evidence>
<feature type="chain" id="PRO_5045479486" description="Exo-alpha-sialidase" evidence="1">
    <location>
        <begin position="22"/>
        <end position="419"/>
    </location>
</feature>